<keyword evidence="2" id="KW-1185">Reference proteome</keyword>
<dbReference type="GO" id="GO:0004672">
    <property type="term" value="F:protein kinase activity"/>
    <property type="evidence" value="ECO:0007669"/>
    <property type="project" value="TreeGrafter"/>
</dbReference>
<evidence type="ECO:0000313" key="1">
    <source>
        <dbReference type="EMBL" id="PCE66405.1"/>
    </source>
</evidence>
<dbReference type="SUPFAM" id="SSF52540">
    <property type="entry name" value="P-loop containing nucleoside triphosphate hydrolases"/>
    <property type="match status" value="1"/>
</dbReference>
<dbReference type="RefSeq" id="WP_097441926.1">
    <property type="nucleotide sequence ID" value="NZ_NBWU01000001.1"/>
</dbReference>
<evidence type="ECO:0000313" key="2">
    <source>
        <dbReference type="Proteomes" id="UP000219559"/>
    </source>
</evidence>
<dbReference type="EMBL" id="NBWU01000001">
    <property type="protein sequence ID" value="PCE66405.1"/>
    <property type="molecule type" value="Genomic_DNA"/>
</dbReference>
<gene>
    <name evidence="1" type="ORF">B7P33_03670</name>
</gene>
<dbReference type="PANTHER" id="PTHR30267">
    <property type="entry name" value="PROTEIN KINASE PRKA"/>
    <property type="match status" value="1"/>
</dbReference>
<dbReference type="PANTHER" id="PTHR30267:SF2">
    <property type="entry name" value="PROTEIN PRKA"/>
    <property type="match status" value="1"/>
</dbReference>
<comment type="caution">
    <text evidence="1">The sequence shown here is derived from an EMBL/GenBank/DDBJ whole genome shotgun (WGS) entry which is preliminary data.</text>
</comment>
<dbReference type="Proteomes" id="UP000219559">
    <property type="component" value="Unassembled WGS sequence"/>
</dbReference>
<sequence>MNNKDISQIKTLGALKESGYKPRSIKEELRGNLIDHIQKGKSVFEGIWGYEQTVIPELERAILSKHNINLLGLRGQAKTRLARLMVNLLDEYIPYVAGSEIHDDPLAPLSRYARERIDEKGDDTPIAWLHRSERFSEKLATPDVTVADLIGDVDPIKAANLKLSYADDRVIHFGMIPRANRCIFVINELPDLQARIQVALFNILQEGDIQIRGFKLRLPLDIQFVFTANPEDYTNRGSIVTPLKDRIGSQILTHYPKDLTTAKKITAQEADTEYLNGKIHVPELAKDLLEQIGFEARESEYVDIKSGVSARMAITAYENLLSTAERRILRSGEKGTTIRMGDFLGIIPAITGKIELVYEGEQEGADIVAQRLLESGVKSLFPAYFPEIKKLEKRDAETPYDELLHWFFEEGGFEIWDDSTDDDYKNFLNGIPPLNEIMVQYAQEVPENDRPFLKEFLLWGLVAHDKLSKQRFEQGLQFKDLYGNYISGL</sequence>
<name>A0A2A4GF42_9FLAO</name>
<dbReference type="OrthoDB" id="9760760at2"/>
<reference evidence="1 2" key="1">
    <citation type="submission" date="2017-04" db="EMBL/GenBank/DDBJ databases">
        <title>A new member of the family Flavobacteriaceae isolated from ascidians.</title>
        <authorList>
            <person name="Chen L."/>
        </authorList>
    </citation>
    <scope>NUCLEOTIDE SEQUENCE [LARGE SCALE GENOMIC DNA]</scope>
    <source>
        <strain evidence="1 2">HQA918</strain>
    </source>
</reference>
<dbReference type="InterPro" id="IPR027417">
    <property type="entry name" value="P-loop_NTPase"/>
</dbReference>
<dbReference type="AlphaFoldDB" id="A0A2A4GF42"/>
<protein>
    <submittedName>
        <fullName evidence="1">Magnesium chelatase</fullName>
    </submittedName>
</protein>
<proteinExistence type="predicted"/>
<organism evidence="1 2">
    <name type="scientific">Sediminicola luteus</name>
    <dbReference type="NCBI Taxonomy" id="319238"/>
    <lineage>
        <taxon>Bacteria</taxon>
        <taxon>Pseudomonadati</taxon>
        <taxon>Bacteroidota</taxon>
        <taxon>Flavobacteriia</taxon>
        <taxon>Flavobacteriales</taxon>
        <taxon>Flavobacteriaceae</taxon>
        <taxon>Sediminicola</taxon>
    </lineage>
</organism>
<accession>A0A2A4GF42</accession>
<dbReference type="Gene3D" id="3.40.50.300">
    <property type="entry name" value="P-loop containing nucleotide triphosphate hydrolases"/>
    <property type="match status" value="1"/>
</dbReference>